<proteinExistence type="inferred from homology"/>
<keyword evidence="1" id="KW-0227">DNA damage</keyword>
<feature type="domain" description="DNA helicase Pif1-like DEAD-box helicase" evidence="2">
    <location>
        <begin position="268"/>
        <end position="408"/>
    </location>
</feature>
<accession>A0A6V7KSA2</accession>
<keyword evidence="1" id="KW-0347">Helicase</keyword>
<dbReference type="GO" id="GO:0000723">
    <property type="term" value="P:telomere maintenance"/>
    <property type="evidence" value="ECO:0007669"/>
    <property type="project" value="InterPro"/>
</dbReference>
<gene>
    <name evidence="3" type="ORF">BBRV_LOCUS84770</name>
</gene>
<comment type="catalytic activity">
    <reaction evidence="1">
        <text>ATP + H2O = ADP + phosphate + H(+)</text>
        <dbReference type="Rhea" id="RHEA:13065"/>
        <dbReference type="ChEBI" id="CHEBI:15377"/>
        <dbReference type="ChEBI" id="CHEBI:15378"/>
        <dbReference type="ChEBI" id="CHEBI:30616"/>
        <dbReference type="ChEBI" id="CHEBI:43474"/>
        <dbReference type="ChEBI" id="CHEBI:456216"/>
        <dbReference type="EC" id="5.6.2.3"/>
    </reaction>
</comment>
<dbReference type="Pfam" id="PF05970">
    <property type="entry name" value="PIF1"/>
    <property type="match status" value="1"/>
</dbReference>
<sequence length="430" mass="49408">MYGRPIQHKSHSVIRLPVHLPNQQNITINEFDVEDGLRSALEKSSMLVEYFSLNQRDPEARNYTYGDIPSQYVYKKLPNTNQHRWEKRKGHYNTIGRMYSVSPTQLELFHLRLLLIAVKGATSFEDLKTVNGQLCDTFHNTCIALGLIEDDQEWERALTEGEIWMMPRQLRHLFVRILIHGHPNHPEELWEQFKDSFSQDFQRNYNESEAQKRAYAHINTLLVDERSSLSAFPTMPSLDEYEIDTNDGNDDQMSIGTHETIGENQYAQLNTKQEEIVDKILNIAMSTEELSSSCFYIDGPGGSGKTFIYTTLYHLLKARGKSICIMAFTGIAAILLPQGKTLHRTFGIPVPIFSDSVSNIKSQSKDAQYLRNVDCFIWDGAPMAPRSAMELIDRTLRDLMDTDITVWGKDYVIRRRLPSVITSNSKCNKM</sequence>
<evidence type="ECO:0000259" key="2">
    <source>
        <dbReference type="Pfam" id="PF05970"/>
    </source>
</evidence>
<reference evidence="3" key="1">
    <citation type="submission" date="2020-07" db="EMBL/GenBank/DDBJ databases">
        <authorList>
            <person name="Ferguson B K."/>
        </authorList>
    </citation>
    <scope>NUCLEOTIDE SEQUENCE</scope>
    <source>
        <strain evidence="3">L06</strain>
    </source>
</reference>
<dbReference type="EMBL" id="CADCXW020000245">
    <property type="protein sequence ID" value="CAD1565811.1"/>
    <property type="molecule type" value="Genomic_DNA"/>
</dbReference>
<dbReference type="InterPro" id="IPR010285">
    <property type="entry name" value="DNA_helicase_pif1-like_DEAD"/>
</dbReference>
<dbReference type="GO" id="GO:0006310">
    <property type="term" value="P:DNA recombination"/>
    <property type="evidence" value="ECO:0007669"/>
    <property type="project" value="UniProtKB-KW"/>
</dbReference>
<dbReference type="SUPFAM" id="SSF52540">
    <property type="entry name" value="P-loop containing nucleoside triphosphate hydrolases"/>
    <property type="match status" value="1"/>
</dbReference>
<evidence type="ECO:0000313" key="3">
    <source>
        <dbReference type="EMBL" id="CAD1565811.1"/>
    </source>
</evidence>
<comment type="similarity">
    <text evidence="1">Belongs to the helicase family.</text>
</comment>
<dbReference type="InterPro" id="IPR027417">
    <property type="entry name" value="P-loop_NTPase"/>
</dbReference>
<evidence type="ECO:0000256" key="1">
    <source>
        <dbReference type="RuleBase" id="RU363044"/>
    </source>
</evidence>
<keyword evidence="1" id="KW-0234">DNA repair</keyword>
<dbReference type="GO" id="GO:0006281">
    <property type="term" value="P:DNA repair"/>
    <property type="evidence" value="ECO:0007669"/>
    <property type="project" value="UniProtKB-KW"/>
</dbReference>
<keyword evidence="1" id="KW-0378">Hydrolase</keyword>
<dbReference type="GO" id="GO:0016787">
    <property type="term" value="F:hydrolase activity"/>
    <property type="evidence" value="ECO:0007669"/>
    <property type="project" value="UniProtKB-KW"/>
</dbReference>
<organism evidence="3">
    <name type="scientific">Bracon brevicornis</name>
    <dbReference type="NCBI Taxonomy" id="1563983"/>
    <lineage>
        <taxon>Eukaryota</taxon>
        <taxon>Metazoa</taxon>
        <taxon>Ecdysozoa</taxon>
        <taxon>Arthropoda</taxon>
        <taxon>Hexapoda</taxon>
        <taxon>Insecta</taxon>
        <taxon>Pterygota</taxon>
        <taxon>Neoptera</taxon>
        <taxon>Endopterygota</taxon>
        <taxon>Hymenoptera</taxon>
        <taxon>Apocrita</taxon>
        <taxon>Ichneumonoidea</taxon>
        <taxon>Braconidae</taxon>
        <taxon>Braconinae</taxon>
        <taxon>Bracon</taxon>
    </lineage>
</organism>
<dbReference type="GO" id="GO:0043139">
    <property type="term" value="F:5'-3' DNA helicase activity"/>
    <property type="evidence" value="ECO:0007669"/>
    <property type="project" value="UniProtKB-EC"/>
</dbReference>
<keyword evidence="1" id="KW-0233">DNA recombination</keyword>
<dbReference type="EC" id="5.6.2.3" evidence="1"/>
<comment type="cofactor">
    <cofactor evidence="1">
        <name>Mg(2+)</name>
        <dbReference type="ChEBI" id="CHEBI:18420"/>
    </cofactor>
</comment>
<keyword evidence="1" id="KW-0067">ATP-binding</keyword>
<name>A0A6V7KSA2_9HYME</name>
<dbReference type="Gene3D" id="3.40.50.300">
    <property type="entry name" value="P-loop containing nucleotide triphosphate hydrolases"/>
    <property type="match status" value="1"/>
</dbReference>
<keyword evidence="1" id="KW-0547">Nucleotide-binding</keyword>
<dbReference type="AlphaFoldDB" id="A0A6V7KSA2"/>
<dbReference type="GO" id="GO:0005524">
    <property type="term" value="F:ATP binding"/>
    <property type="evidence" value="ECO:0007669"/>
    <property type="project" value="UniProtKB-KW"/>
</dbReference>
<protein>
    <recommendedName>
        <fullName evidence="1">ATP-dependent DNA helicase</fullName>
        <ecNumber evidence="1">5.6.2.3</ecNumber>
    </recommendedName>
</protein>
<dbReference type="PANTHER" id="PTHR10492">
    <property type="match status" value="1"/>
</dbReference>